<feature type="region of interest" description="Disordered" evidence="2">
    <location>
        <begin position="207"/>
        <end position="303"/>
    </location>
</feature>
<gene>
    <name evidence="4" type="ORF">TALK_13600</name>
</gene>
<dbReference type="PANTHER" id="PTHR41248:SF1">
    <property type="entry name" value="NORD PROTEIN"/>
    <property type="match status" value="1"/>
</dbReference>
<evidence type="ECO:0000256" key="2">
    <source>
        <dbReference type="SAM" id="MobiDB-lite"/>
    </source>
</evidence>
<dbReference type="SMART" id="SM00327">
    <property type="entry name" value="VWA"/>
    <property type="match status" value="1"/>
</dbReference>
<dbReference type="Gene3D" id="3.40.50.410">
    <property type="entry name" value="von Willebrand factor, type A domain"/>
    <property type="match status" value="1"/>
</dbReference>
<dbReference type="RefSeq" id="WP_085619684.1">
    <property type="nucleotide sequence ID" value="NZ_JBLXHE010000003.1"/>
</dbReference>
<dbReference type="EC" id="6.6.1.2" evidence="1"/>
<name>A0A1Y2LBM7_9PROT</name>
<feature type="compositionally biased region" description="Low complexity" evidence="2">
    <location>
        <begin position="282"/>
        <end position="292"/>
    </location>
</feature>
<feature type="region of interest" description="Disordered" evidence="2">
    <location>
        <begin position="612"/>
        <end position="638"/>
    </location>
</feature>
<evidence type="ECO:0000259" key="3">
    <source>
        <dbReference type="PROSITE" id="PS50234"/>
    </source>
</evidence>
<dbReference type="Pfam" id="PF06213">
    <property type="entry name" value="CobT"/>
    <property type="match status" value="1"/>
</dbReference>
<dbReference type="PROSITE" id="PS50234">
    <property type="entry name" value="VWFA"/>
    <property type="match status" value="1"/>
</dbReference>
<dbReference type="SUPFAM" id="SSF53300">
    <property type="entry name" value="vWA-like"/>
    <property type="match status" value="1"/>
</dbReference>
<accession>A0A1Y2LBM7</accession>
<dbReference type="InterPro" id="IPR025861">
    <property type="entry name" value="CobT_VWA_dom"/>
</dbReference>
<evidence type="ECO:0000313" key="4">
    <source>
        <dbReference type="EMBL" id="OSQ47221.1"/>
    </source>
</evidence>
<dbReference type="PIRSF" id="PIRSF031715">
    <property type="entry name" value="Cob_chel_CobT"/>
    <property type="match status" value="1"/>
</dbReference>
<feature type="compositionally biased region" description="Acidic residues" evidence="2">
    <location>
        <begin position="247"/>
        <end position="276"/>
    </location>
</feature>
<dbReference type="InterPro" id="IPR051928">
    <property type="entry name" value="NorD/CobT"/>
</dbReference>
<dbReference type="Proteomes" id="UP000193396">
    <property type="component" value="Unassembled WGS sequence"/>
</dbReference>
<dbReference type="NCBIfam" id="TIGR01651">
    <property type="entry name" value="CobT"/>
    <property type="match status" value="1"/>
</dbReference>
<keyword evidence="5" id="KW-1185">Reference proteome</keyword>
<proteinExistence type="predicted"/>
<dbReference type="GO" id="GO:0051116">
    <property type="term" value="F:cobaltochelatase activity"/>
    <property type="evidence" value="ECO:0007669"/>
    <property type="project" value="UniProtKB-UniRule"/>
</dbReference>
<dbReference type="AlphaFoldDB" id="A0A1Y2LBM7"/>
<feature type="compositionally biased region" description="Acidic residues" evidence="2">
    <location>
        <begin position="208"/>
        <end position="237"/>
    </location>
</feature>
<protein>
    <recommendedName>
        <fullName evidence="1">Cobaltochelatase subunit CobT</fullName>
        <ecNumber evidence="1">6.6.1.2</ecNumber>
    </recommendedName>
</protein>
<dbReference type="GO" id="GO:0009236">
    <property type="term" value="P:cobalamin biosynthetic process"/>
    <property type="evidence" value="ECO:0007669"/>
    <property type="project" value="UniProtKB-UniRule"/>
</dbReference>
<dbReference type="STRING" id="1293890.TALK_13600"/>
<organism evidence="4 5">
    <name type="scientific">Thalassospira alkalitolerans</name>
    <dbReference type="NCBI Taxonomy" id="1293890"/>
    <lineage>
        <taxon>Bacteria</taxon>
        <taxon>Pseudomonadati</taxon>
        <taxon>Pseudomonadota</taxon>
        <taxon>Alphaproteobacteria</taxon>
        <taxon>Rhodospirillales</taxon>
        <taxon>Thalassospiraceae</taxon>
        <taxon>Thalassospira</taxon>
    </lineage>
</organism>
<sequence>MKNDEALSGFLRGTAATFRALAGRNDLEVGFVKGGRAGGYGEHVRLPMPKQALPKDEVADLRGIADGWALKLRHHDIALHARRMPETADAQAVYDALETARCEAVGSRYFPGVRKNLHEHANQECRAKNFHRLTAREDAPFADAIGMMAREIFTGEPAPDSARPLIDLWRAHIEENAGTDLSDLRDVLDDQDAFARGLRRLLDHLSLEDDIDDAPPEKEGDDEDEKEGETDPDEELDSQGGQQGQADDSDPNGDDQQQDAGTEEAEAGEGDIDDQQLEAMSQEEQPAGPGEQPEFDGRNEPIERGYEPFTREFDEIVTADELCEGLELSRLRAMLDKQLANLQNVVSRLANRLQRRLMAQQNRGWDFDLEEGILDAAKLARIVSTPSTSLSFKQEQDTNFRDTVVTLLIDNSGSMRGRPITIAALSADILARTLERCGVKVEILGFTTRQWKGGQSRERWVENGKPPKPGRLNDLRHIIYKAADTPWRRARKNLGLMLREGLLKENIDGEALLWAHERLLSRSEQRRILMVISDGAPVDDSTLSVNSGNYLERHLREVIDWIQTRSPVELLAIGIGHDVTRYYQRAVTINDPEELGGTMLRELSDLFDEQGARQSKRPLRHVPADTPKDKVTGDRDRW</sequence>
<evidence type="ECO:0000256" key="1">
    <source>
        <dbReference type="NCBIfam" id="TIGR01651"/>
    </source>
</evidence>
<dbReference type="PANTHER" id="PTHR41248">
    <property type="entry name" value="NORD PROTEIN"/>
    <property type="match status" value="1"/>
</dbReference>
<evidence type="ECO:0000313" key="5">
    <source>
        <dbReference type="Proteomes" id="UP000193396"/>
    </source>
</evidence>
<dbReference type="OrthoDB" id="9764783at2"/>
<dbReference type="EMBL" id="JFKB01000009">
    <property type="protein sequence ID" value="OSQ47221.1"/>
    <property type="molecule type" value="Genomic_DNA"/>
</dbReference>
<comment type="caution">
    <text evidence="4">The sequence shown here is derived from an EMBL/GenBank/DDBJ whole genome shotgun (WGS) entry which is preliminary data.</text>
</comment>
<dbReference type="CDD" id="cd01454">
    <property type="entry name" value="vWA_norD_type"/>
    <property type="match status" value="1"/>
</dbReference>
<feature type="domain" description="VWFA" evidence="3">
    <location>
        <begin position="404"/>
        <end position="589"/>
    </location>
</feature>
<dbReference type="InterPro" id="IPR036465">
    <property type="entry name" value="vWFA_dom_sf"/>
</dbReference>
<feature type="compositionally biased region" description="Basic and acidic residues" evidence="2">
    <location>
        <begin position="622"/>
        <end position="638"/>
    </location>
</feature>
<dbReference type="InterPro" id="IPR002035">
    <property type="entry name" value="VWF_A"/>
</dbReference>
<reference evidence="4 5" key="1">
    <citation type="submission" date="2014-03" db="EMBL/GenBank/DDBJ databases">
        <title>The draft genome sequence of Thalassospira alkalitolerans JCM 18968.</title>
        <authorList>
            <person name="Lai Q."/>
            <person name="Shao Z."/>
        </authorList>
    </citation>
    <scope>NUCLEOTIDE SEQUENCE [LARGE SCALE GENOMIC DNA]</scope>
    <source>
        <strain evidence="4 5">JCM 18968</strain>
    </source>
</reference>
<dbReference type="Pfam" id="PF11775">
    <property type="entry name" value="CobT_C"/>
    <property type="match status" value="1"/>
</dbReference>
<dbReference type="InterPro" id="IPR006538">
    <property type="entry name" value="CobT"/>
</dbReference>